<dbReference type="PANTHER" id="PTHR31126">
    <property type="entry name" value="TYROSINE-PROTEIN PHOSPHATASE"/>
    <property type="match status" value="1"/>
</dbReference>
<keyword evidence="3" id="KW-1185">Reference proteome</keyword>
<dbReference type="GO" id="GO:0004721">
    <property type="term" value="F:phosphoprotein phosphatase activity"/>
    <property type="evidence" value="ECO:0007669"/>
    <property type="project" value="InterPro"/>
</dbReference>
<name>T1FUS8_HELRO</name>
<dbReference type="EnsemblMetazoa" id="HelroT193253">
    <property type="protein sequence ID" value="HelroP193253"/>
    <property type="gene ID" value="HelroG193253"/>
</dbReference>
<dbReference type="RefSeq" id="XP_009024428.1">
    <property type="nucleotide sequence ID" value="XM_009026180.1"/>
</dbReference>
<dbReference type="InterPro" id="IPR026893">
    <property type="entry name" value="Tyr/Ser_Pase_IphP-type"/>
</dbReference>
<dbReference type="OMA" id="LSWWDFF"/>
<evidence type="ECO:0008006" key="4">
    <source>
        <dbReference type="Google" id="ProtNLM"/>
    </source>
</evidence>
<dbReference type="GO" id="GO:0016791">
    <property type="term" value="F:phosphatase activity"/>
    <property type="evidence" value="ECO:0000318"/>
    <property type="project" value="GO_Central"/>
</dbReference>
<protein>
    <recommendedName>
        <fullName evidence="4">Tyrosine specific protein phosphatases domain-containing protein</fullName>
    </recommendedName>
</protein>
<dbReference type="EMBL" id="AMQM01006280">
    <property type="status" value="NOT_ANNOTATED_CDS"/>
    <property type="molecule type" value="Genomic_DNA"/>
</dbReference>
<dbReference type="HOGENOM" id="CLU_057546_1_0_1"/>
<dbReference type="Proteomes" id="UP000015101">
    <property type="component" value="Unassembled WGS sequence"/>
</dbReference>
<evidence type="ECO:0000313" key="2">
    <source>
        <dbReference type="EnsemblMetazoa" id="HelroP193253"/>
    </source>
</evidence>
<organism evidence="2 3">
    <name type="scientific">Helobdella robusta</name>
    <name type="common">Californian leech</name>
    <dbReference type="NCBI Taxonomy" id="6412"/>
    <lineage>
        <taxon>Eukaryota</taxon>
        <taxon>Metazoa</taxon>
        <taxon>Spiralia</taxon>
        <taxon>Lophotrochozoa</taxon>
        <taxon>Annelida</taxon>
        <taxon>Clitellata</taxon>
        <taxon>Hirudinea</taxon>
        <taxon>Rhynchobdellida</taxon>
        <taxon>Glossiphoniidae</taxon>
        <taxon>Helobdella</taxon>
    </lineage>
</organism>
<dbReference type="InterPro" id="IPR029021">
    <property type="entry name" value="Prot-tyrosine_phosphatase-like"/>
</dbReference>
<dbReference type="EMBL" id="KB097336">
    <property type="protein sequence ID" value="ESN97615.1"/>
    <property type="molecule type" value="Genomic_DNA"/>
</dbReference>
<reference evidence="1 3" key="2">
    <citation type="journal article" date="2013" name="Nature">
        <title>Insights into bilaterian evolution from three spiralian genomes.</title>
        <authorList>
            <person name="Simakov O."/>
            <person name="Marletaz F."/>
            <person name="Cho S.J."/>
            <person name="Edsinger-Gonzales E."/>
            <person name="Havlak P."/>
            <person name="Hellsten U."/>
            <person name="Kuo D.H."/>
            <person name="Larsson T."/>
            <person name="Lv J."/>
            <person name="Arendt D."/>
            <person name="Savage R."/>
            <person name="Osoegawa K."/>
            <person name="de Jong P."/>
            <person name="Grimwood J."/>
            <person name="Chapman J.A."/>
            <person name="Shapiro H."/>
            <person name="Aerts A."/>
            <person name="Otillar R.P."/>
            <person name="Terry A.Y."/>
            <person name="Boore J.L."/>
            <person name="Grigoriev I.V."/>
            <person name="Lindberg D.R."/>
            <person name="Seaver E.C."/>
            <person name="Weisblat D.A."/>
            <person name="Putnam N.H."/>
            <person name="Rokhsar D.S."/>
        </authorList>
    </citation>
    <scope>NUCLEOTIDE SEQUENCE</scope>
</reference>
<dbReference type="PANTHER" id="PTHR31126:SF1">
    <property type="entry name" value="TYROSINE SPECIFIC PROTEIN PHOSPHATASES DOMAIN-CONTAINING PROTEIN"/>
    <property type="match status" value="1"/>
</dbReference>
<dbReference type="STRING" id="6412.T1FUS8"/>
<evidence type="ECO:0000313" key="1">
    <source>
        <dbReference type="EMBL" id="ESN97615.1"/>
    </source>
</evidence>
<dbReference type="Gene3D" id="3.90.190.10">
    <property type="entry name" value="Protein tyrosine phosphatase superfamily"/>
    <property type="match status" value="1"/>
</dbReference>
<dbReference type="OrthoDB" id="9988524at2759"/>
<dbReference type="CTD" id="20212574"/>
<accession>T1FUS8</accession>
<dbReference type="SUPFAM" id="SSF52799">
    <property type="entry name" value="(Phosphotyrosine protein) phosphatases II"/>
    <property type="match status" value="1"/>
</dbReference>
<reference evidence="3" key="1">
    <citation type="submission" date="2012-12" db="EMBL/GenBank/DDBJ databases">
        <authorList>
            <person name="Hellsten U."/>
            <person name="Grimwood J."/>
            <person name="Chapman J.A."/>
            <person name="Shapiro H."/>
            <person name="Aerts A."/>
            <person name="Otillar R.P."/>
            <person name="Terry A.Y."/>
            <person name="Boore J.L."/>
            <person name="Simakov O."/>
            <person name="Marletaz F."/>
            <person name="Cho S.-J."/>
            <person name="Edsinger-Gonzales E."/>
            <person name="Havlak P."/>
            <person name="Kuo D.-H."/>
            <person name="Larsson T."/>
            <person name="Lv J."/>
            <person name="Arendt D."/>
            <person name="Savage R."/>
            <person name="Osoegawa K."/>
            <person name="de Jong P."/>
            <person name="Lindberg D.R."/>
            <person name="Seaver E.C."/>
            <person name="Weisblat D.A."/>
            <person name="Putnam N.H."/>
            <person name="Grigoriev I.V."/>
            <person name="Rokhsar D.S."/>
        </authorList>
    </citation>
    <scope>NUCLEOTIDE SEQUENCE</scope>
</reference>
<dbReference type="eggNOG" id="ENOG502S1SS">
    <property type="taxonomic scope" value="Eukaryota"/>
</dbReference>
<reference evidence="2" key="3">
    <citation type="submission" date="2015-06" db="UniProtKB">
        <authorList>
            <consortium name="EnsemblMetazoa"/>
        </authorList>
    </citation>
    <scope>IDENTIFICATION</scope>
</reference>
<dbReference type="AlphaFoldDB" id="T1FUS8"/>
<dbReference type="InParanoid" id="T1FUS8"/>
<evidence type="ECO:0000313" key="3">
    <source>
        <dbReference type="Proteomes" id="UP000015101"/>
    </source>
</evidence>
<dbReference type="KEGG" id="hro:HELRODRAFT_193253"/>
<sequence>MCRSCPALSFKFYVTTGKAFESMPNFRKLCPEEKDLSYNSLSAENNSKSSADATNITSKVYRSSKPDFLTEQEVEQFNALNIQSIIDFRSYSEYKRSHHKSIKLLDKQYALFKVEVPQWSTYKQHEIVVCKKVSGASDNNCRKHYLINFFNYNYVWEVFNRVPILMRIVSLFYLLIDFILRNDKRYFVRFFAKQTLNQQGIVGQYIDFVTHSQASICAALKLLCDPANLPVMLNCAYGKDRTGMVSAMILACLGSSKEYICQDYARSAVELKPVEEILVDDVVGKYHLCRTFTSAESHNMMRVLEYIEEKHLVEIFFKVLFAKIMSVVVLKQKGEIQDIGDHRSPQNRTVLMHPHWRYERYGSICGYLEKIGLSIQEQQVLRNNLLS</sequence>
<dbReference type="GeneID" id="20212574"/>
<dbReference type="Pfam" id="PF13350">
    <property type="entry name" value="Y_phosphatase3"/>
    <property type="match status" value="1"/>
</dbReference>
<proteinExistence type="predicted"/>
<gene>
    <name evidence="2" type="primary">20212574</name>
    <name evidence="1" type="ORF">HELRODRAFT_193253</name>
</gene>